<dbReference type="GO" id="GO:0046872">
    <property type="term" value="F:metal ion binding"/>
    <property type="evidence" value="ECO:0007669"/>
    <property type="project" value="UniProtKB-KW"/>
</dbReference>
<dbReference type="eggNOG" id="COG1713">
    <property type="taxonomic scope" value="Bacteria"/>
</dbReference>
<reference evidence="8" key="1">
    <citation type="submission" date="2012-11" db="EMBL/GenBank/DDBJ databases">
        <title>Dependencies among metagenomic species, viruses, plasmids and units of genetic variation.</title>
        <authorList>
            <person name="Nielsen H.B."/>
            <person name="Almeida M."/>
            <person name="Juncker A.S."/>
            <person name="Rasmussen S."/>
            <person name="Li J."/>
            <person name="Sunagawa S."/>
            <person name="Plichta D."/>
            <person name="Gautier L."/>
            <person name="Le Chatelier E."/>
            <person name="Peletier E."/>
            <person name="Bonde I."/>
            <person name="Nielsen T."/>
            <person name="Manichanh C."/>
            <person name="Arumugam M."/>
            <person name="Batto J."/>
            <person name="Santos M.B.Q.D."/>
            <person name="Blom N."/>
            <person name="Borruel N."/>
            <person name="Burgdorf K.S."/>
            <person name="Boumezbeur F."/>
            <person name="Casellas F."/>
            <person name="Dore J."/>
            <person name="Guarner F."/>
            <person name="Hansen T."/>
            <person name="Hildebrand F."/>
            <person name="Kaas R.S."/>
            <person name="Kennedy S."/>
            <person name="Kristiansen K."/>
            <person name="Kultima J.R."/>
            <person name="Leonard P."/>
            <person name="Levenez F."/>
            <person name="Lund O."/>
            <person name="Moumen B."/>
            <person name="Le Paslier D."/>
            <person name="Pons N."/>
            <person name="Pedersen O."/>
            <person name="Prifti E."/>
            <person name="Qin J."/>
            <person name="Raes J."/>
            <person name="Tap J."/>
            <person name="Tims S."/>
            <person name="Ussery D.W."/>
            <person name="Yamada T."/>
            <person name="MetaHit consortium"/>
            <person name="Renault P."/>
            <person name="Sicheritz-Ponten T."/>
            <person name="Bork P."/>
            <person name="Wang J."/>
            <person name="Brunak S."/>
            <person name="Ehrlich S.D."/>
        </authorList>
    </citation>
    <scope>NUCLEOTIDE SEQUENCE [LARGE SCALE GENOMIC DNA]</scope>
</reference>
<dbReference type="PANTHER" id="PTHR35795:SF1">
    <property type="entry name" value="BIS(5'-NUCLEOSYL)-TETRAPHOSPHATASE, SYMMETRICAL"/>
    <property type="match status" value="1"/>
</dbReference>
<dbReference type="InterPro" id="IPR005249">
    <property type="entry name" value="YqeK"/>
</dbReference>
<evidence type="ECO:0000313" key="8">
    <source>
        <dbReference type="EMBL" id="CDB45267.1"/>
    </source>
</evidence>
<dbReference type="HOGENOM" id="CLU_089580_1_2_9"/>
<evidence type="ECO:0000256" key="4">
    <source>
        <dbReference type="ARBA" id="ARBA00022801"/>
    </source>
</evidence>
<gene>
    <name evidence="8" type="ORF">BN533_00395</name>
</gene>
<dbReference type="Pfam" id="PF01966">
    <property type="entry name" value="HD"/>
    <property type="match status" value="1"/>
</dbReference>
<dbReference type="InterPro" id="IPR006674">
    <property type="entry name" value="HD_domain"/>
</dbReference>
<protein>
    <recommendedName>
        <fullName evidence="1">bis(5'-nucleosyl)-tetraphosphatase (symmetrical)</fullName>
        <ecNumber evidence="1">3.6.1.41</ecNumber>
    </recommendedName>
</protein>
<dbReference type="SUPFAM" id="SSF109604">
    <property type="entry name" value="HD-domain/PDEase-like"/>
    <property type="match status" value="1"/>
</dbReference>
<dbReference type="STRING" id="1262914.BN533_00395"/>
<keyword evidence="5" id="KW-0408">Iron</keyword>
<keyword evidence="4 8" id="KW-0378">Hydrolase</keyword>
<dbReference type="SMART" id="SM00471">
    <property type="entry name" value="HDc"/>
    <property type="match status" value="1"/>
</dbReference>
<dbReference type="NCBIfam" id="TIGR00488">
    <property type="entry name" value="bis(5'-nucleosyl)-tetraphosphatase (symmetrical) YqeK"/>
    <property type="match status" value="1"/>
</dbReference>
<proteinExistence type="predicted"/>
<dbReference type="InterPro" id="IPR003607">
    <property type="entry name" value="HD/PDEase_dom"/>
</dbReference>
<dbReference type="GO" id="GO:0008803">
    <property type="term" value="F:bis(5'-nucleosyl)-tetraphosphatase (symmetrical) activity"/>
    <property type="evidence" value="ECO:0007669"/>
    <property type="project" value="UniProtKB-EC"/>
</dbReference>
<dbReference type="EMBL" id="CBDS010000028">
    <property type="protein sequence ID" value="CDB45267.1"/>
    <property type="molecule type" value="Genomic_DNA"/>
</dbReference>
<dbReference type="NCBIfam" id="TIGR00277">
    <property type="entry name" value="HDIG"/>
    <property type="match status" value="1"/>
</dbReference>
<organism evidence="8">
    <name type="scientific">Phascolarctobacterium faecium</name>
    <dbReference type="NCBI Taxonomy" id="33025"/>
    <lineage>
        <taxon>Bacteria</taxon>
        <taxon>Bacillati</taxon>
        <taxon>Bacillota</taxon>
        <taxon>Negativicutes</taxon>
        <taxon>Acidaminococcales</taxon>
        <taxon>Acidaminococcaceae</taxon>
        <taxon>Phascolarctobacterium</taxon>
    </lineage>
</organism>
<dbReference type="CDD" id="cd00077">
    <property type="entry name" value="HDc"/>
    <property type="match status" value="1"/>
</dbReference>
<sequence length="195" mass="22188">MLDITEMKKLLKASLPHKRFKHSLAVYDTALELAVFYGLDKEKVGVGALLHDCGREIPTRDLLMHTIALGLPMDDVERNQPILLHAKLGVYYAREKYGVTDQEILDAIRFHTTGAAGMSKMAMVVYLADLLEPTRDFAGIEDMRRLAKVDLEQAMIKAYAQTIRYLLEYDLLVHPHCIEGYNELAAKFKRLKLNL</sequence>
<dbReference type="AlphaFoldDB" id="R6J4P4"/>
<evidence type="ECO:0000256" key="2">
    <source>
        <dbReference type="ARBA" id="ARBA00022723"/>
    </source>
</evidence>
<comment type="caution">
    <text evidence="8">The sequence shown here is derived from an EMBL/GenBank/DDBJ whole genome shotgun (WGS) entry which is preliminary data.</text>
</comment>
<keyword evidence="2" id="KW-0479">Metal-binding</keyword>
<dbReference type="InterPro" id="IPR006675">
    <property type="entry name" value="HDIG_dom"/>
</dbReference>
<name>R6J4P4_9FIRM</name>
<dbReference type="EC" id="3.6.1.41" evidence="1"/>
<comment type="catalytic activity">
    <reaction evidence="6">
        <text>P(1),P(4)-bis(5'-adenosyl) tetraphosphate + H2O = 2 ADP + 2 H(+)</text>
        <dbReference type="Rhea" id="RHEA:24252"/>
        <dbReference type="ChEBI" id="CHEBI:15377"/>
        <dbReference type="ChEBI" id="CHEBI:15378"/>
        <dbReference type="ChEBI" id="CHEBI:58141"/>
        <dbReference type="ChEBI" id="CHEBI:456216"/>
        <dbReference type="EC" id="3.6.1.41"/>
    </reaction>
</comment>
<feature type="domain" description="HD/PDEase" evidence="7">
    <location>
        <begin position="15"/>
        <end position="143"/>
    </location>
</feature>
<evidence type="ECO:0000256" key="1">
    <source>
        <dbReference type="ARBA" id="ARBA00012506"/>
    </source>
</evidence>
<dbReference type="InterPro" id="IPR051094">
    <property type="entry name" value="Diverse_Catalytic_Enzymes"/>
</dbReference>
<evidence type="ECO:0000256" key="5">
    <source>
        <dbReference type="ARBA" id="ARBA00023004"/>
    </source>
</evidence>
<dbReference type="Gene3D" id="1.10.3210.10">
    <property type="entry name" value="Hypothetical protein af1432"/>
    <property type="match status" value="1"/>
</dbReference>
<keyword evidence="3" id="KW-0547">Nucleotide-binding</keyword>
<dbReference type="PANTHER" id="PTHR35795">
    <property type="entry name" value="SLR1885 PROTEIN"/>
    <property type="match status" value="1"/>
</dbReference>
<evidence type="ECO:0000256" key="3">
    <source>
        <dbReference type="ARBA" id="ARBA00022741"/>
    </source>
</evidence>
<dbReference type="GO" id="GO:0000166">
    <property type="term" value="F:nucleotide binding"/>
    <property type="evidence" value="ECO:0007669"/>
    <property type="project" value="UniProtKB-KW"/>
</dbReference>
<dbReference type="RefSeq" id="WP_021717298.1">
    <property type="nucleotide sequence ID" value="NZ_CAUERG010000001.1"/>
</dbReference>
<evidence type="ECO:0000256" key="6">
    <source>
        <dbReference type="ARBA" id="ARBA00049417"/>
    </source>
</evidence>
<accession>R6J4P4</accession>
<evidence type="ECO:0000259" key="7">
    <source>
        <dbReference type="SMART" id="SM00471"/>
    </source>
</evidence>